<proteinExistence type="predicted"/>
<name>A0A3E2B3Q4_9FIRM</name>
<dbReference type="RefSeq" id="WP_021918873.1">
    <property type="nucleotide sequence ID" value="NZ_CAKXKJ010000022.1"/>
</dbReference>
<accession>A0A3E2B3Q4</accession>
<evidence type="ECO:0000313" key="3">
    <source>
        <dbReference type="EMBL" id="RFT06625.1"/>
    </source>
</evidence>
<dbReference type="Pfam" id="PF26018">
    <property type="entry name" value="BSH_RND_rel"/>
    <property type="match status" value="1"/>
</dbReference>
<dbReference type="Proteomes" id="UP000260649">
    <property type="component" value="Unassembled WGS sequence"/>
</dbReference>
<keyword evidence="1" id="KW-0812">Transmembrane</keyword>
<feature type="transmembrane region" description="Helical" evidence="1">
    <location>
        <begin position="12"/>
        <end position="33"/>
    </location>
</feature>
<reference evidence="3 4" key="1">
    <citation type="submission" date="2018-07" db="EMBL/GenBank/DDBJ databases">
        <title>GABA Modulating Bacteria of the Human Gut Microbiota.</title>
        <authorList>
            <person name="Strandwitz P."/>
            <person name="Kim K.H."/>
            <person name="Terekhova D."/>
            <person name="Liu J.K."/>
            <person name="Sharma A."/>
            <person name="Levering J."/>
            <person name="Mcdonald D."/>
            <person name="Dietrich D."/>
            <person name="Ramadhar T.R."/>
            <person name="Lekbua A."/>
            <person name="Mroue N."/>
            <person name="Liston C."/>
            <person name="Stewart E.J."/>
            <person name="Dubin M.J."/>
            <person name="Zengler K."/>
            <person name="Knight R."/>
            <person name="Gilbert J.A."/>
            <person name="Clardy J."/>
            <person name="Lewis K."/>
        </authorList>
    </citation>
    <scope>NUCLEOTIDE SEQUENCE [LARGE SCALE GENOMIC DNA]</scope>
    <source>
        <strain evidence="3 4">KLE1738</strain>
    </source>
</reference>
<dbReference type="Gene3D" id="2.40.420.20">
    <property type="match status" value="1"/>
</dbReference>
<keyword evidence="1" id="KW-1133">Transmembrane helix</keyword>
<dbReference type="EMBL" id="QQRQ01000008">
    <property type="protein sequence ID" value="RFT06625.1"/>
    <property type="molecule type" value="Genomic_DNA"/>
</dbReference>
<evidence type="ECO:0000313" key="4">
    <source>
        <dbReference type="Proteomes" id="UP000260649"/>
    </source>
</evidence>
<dbReference type="GeneID" id="97995373"/>
<evidence type="ECO:0000259" key="2">
    <source>
        <dbReference type="Pfam" id="PF26018"/>
    </source>
</evidence>
<dbReference type="OrthoDB" id="1955294at2"/>
<feature type="domain" description="RND related barrel-sandwich hybrid" evidence="2">
    <location>
        <begin position="65"/>
        <end position="237"/>
    </location>
</feature>
<comment type="caution">
    <text evidence="3">The sequence shown here is derived from an EMBL/GenBank/DDBJ whole genome shotgun (WGS) entry which is preliminary data.</text>
</comment>
<protein>
    <recommendedName>
        <fullName evidence="2">RND related barrel-sandwich hybrid domain-containing protein</fullName>
    </recommendedName>
</protein>
<evidence type="ECO:0000256" key="1">
    <source>
        <dbReference type="SAM" id="Phobius"/>
    </source>
</evidence>
<dbReference type="InterPro" id="IPR058709">
    <property type="entry name" value="BSH_RND-rel"/>
</dbReference>
<keyword evidence="4" id="KW-1185">Reference proteome</keyword>
<keyword evidence="1" id="KW-0472">Membrane</keyword>
<sequence length="408" mass="44937">MNQQQGTIFSKIAMPIVIVAIVVYLICSAWVGIRDPYQFTVAYTDTMETSVDAAGWVVRSEQPVAGAEGVVQLKRGQGEKVAKGKEIAVVYQDETYVENQEELLQVKNDLSALQYATYSESPSGTALEDQMLSAMTSLRTAASSGNYSSLSEQTETYRKLVLRREYLLSSEATAAMTQAAADLQARYDDLQSYQSGATSIKAQESGLFSSYVDGYETLLTPDKLDGLSPKDLAAFSQLTPSTDANVLGKLVTDSIWYYAVTVPGDCVTRFAVGDSVDVFFNSLSETFPMEVFQVGEVQEDQVVIVLRSSQDDDKAEDLRQESGRVIFYSSEGIRVPKEALRVSKDGERGVYVVVSQKARFRPVKILAEDENSYLVKADPTDEEDTRILRAGDEIVLASEELYDGKVVR</sequence>
<dbReference type="AlphaFoldDB" id="A0A3E2B3Q4"/>
<gene>
    <name evidence="3" type="ORF">DV520_06450</name>
</gene>
<organism evidence="3 4">
    <name type="scientific">Evtepia gabavorous</name>
    <dbReference type="NCBI Taxonomy" id="2211183"/>
    <lineage>
        <taxon>Bacteria</taxon>
        <taxon>Bacillati</taxon>
        <taxon>Bacillota</taxon>
        <taxon>Clostridia</taxon>
        <taxon>Eubacteriales</taxon>
        <taxon>Evtepia</taxon>
    </lineage>
</organism>